<protein>
    <recommendedName>
        <fullName evidence="4">Fungal N-terminal domain-containing protein</fullName>
    </recommendedName>
</protein>
<evidence type="ECO:0000313" key="3">
    <source>
        <dbReference type="Proteomes" id="UP000250266"/>
    </source>
</evidence>
<dbReference type="Gene3D" id="1.25.40.10">
    <property type="entry name" value="Tetratricopeptide repeat domain"/>
    <property type="match status" value="1"/>
</dbReference>
<reference evidence="2 3" key="1">
    <citation type="journal article" date="2016" name="Nat. Commun.">
        <title>Ectomycorrhizal ecology is imprinted in the genome of the dominant symbiotic fungus Cenococcum geophilum.</title>
        <authorList>
            <consortium name="DOE Joint Genome Institute"/>
            <person name="Peter M."/>
            <person name="Kohler A."/>
            <person name="Ohm R.A."/>
            <person name="Kuo A."/>
            <person name="Krutzmann J."/>
            <person name="Morin E."/>
            <person name="Arend M."/>
            <person name="Barry K.W."/>
            <person name="Binder M."/>
            <person name="Choi C."/>
            <person name="Clum A."/>
            <person name="Copeland A."/>
            <person name="Grisel N."/>
            <person name="Haridas S."/>
            <person name="Kipfer T."/>
            <person name="LaButti K."/>
            <person name="Lindquist E."/>
            <person name="Lipzen A."/>
            <person name="Maire R."/>
            <person name="Meier B."/>
            <person name="Mihaltcheva S."/>
            <person name="Molinier V."/>
            <person name="Murat C."/>
            <person name="Poggeler S."/>
            <person name="Quandt C.A."/>
            <person name="Sperisen C."/>
            <person name="Tritt A."/>
            <person name="Tisserant E."/>
            <person name="Crous P.W."/>
            <person name="Henrissat B."/>
            <person name="Nehls U."/>
            <person name="Egli S."/>
            <person name="Spatafora J.W."/>
            <person name="Grigoriev I.V."/>
            <person name="Martin F.M."/>
        </authorList>
    </citation>
    <scope>NUCLEOTIDE SEQUENCE [LARGE SCALE GENOMIC DNA]</scope>
    <source>
        <strain evidence="2 3">CBS 459.81</strain>
    </source>
</reference>
<proteinExistence type="predicted"/>
<dbReference type="AlphaFoldDB" id="A0A8E2DZX7"/>
<organism evidence="2 3">
    <name type="scientific">Lepidopterella palustris CBS 459.81</name>
    <dbReference type="NCBI Taxonomy" id="1314670"/>
    <lineage>
        <taxon>Eukaryota</taxon>
        <taxon>Fungi</taxon>
        <taxon>Dikarya</taxon>
        <taxon>Ascomycota</taxon>
        <taxon>Pezizomycotina</taxon>
        <taxon>Dothideomycetes</taxon>
        <taxon>Pleosporomycetidae</taxon>
        <taxon>Mytilinidiales</taxon>
        <taxon>Argynnaceae</taxon>
        <taxon>Lepidopterella</taxon>
    </lineage>
</organism>
<dbReference type="EMBL" id="KV745435">
    <property type="protein sequence ID" value="OCK74670.1"/>
    <property type="molecule type" value="Genomic_DNA"/>
</dbReference>
<evidence type="ECO:0000313" key="2">
    <source>
        <dbReference type="EMBL" id="OCK74670.1"/>
    </source>
</evidence>
<dbReference type="Gene3D" id="3.40.50.300">
    <property type="entry name" value="P-loop containing nucleotide triphosphate hydrolases"/>
    <property type="match status" value="1"/>
</dbReference>
<feature type="compositionally biased region" description="Basic and acidic residues" evidence="1">
    <location>
        <begin position="726"/>
        <end position="735"/>
    </location>
</feature>
<evidence type="ECO:0008006" key="4">
    <source>
        <dbReference type="Google" id="ProtNLM"/>
    </source>
</evidence>
<dbReference type="SMART" id="SM00174">
    <property type="entry name" value="RHO"/>
    <property type="match status" value="1"/>
</dbReference>
<feature type="region of interest" description="Disordered" evidence="1">
    <location>
        <begin position="411"/>
        <end position="431"/>
    </location>
</feature>
<evidence type="ECO:0000256" key="1">
    <source>
        <dbReference type="SAM" id="MobiDB-lite"/>
    </source>
</evidence>
<dbReference type="SUPFAM" id="SSF52540">
    <property type="entry name" value="P-loop containing nucleoside triphosphate hydrolases"/>
    <property type="match status" value="1"/>
</dbReference>
<dbReference type="InterPro" id="IPR011990">
    <property type="entry name" value="TPR-like_helical_dom_sf"/>
</dbReference>
<sequence>MSNNHGRITLLGVCYNVGGELNVFRDGVKAVNTTVNSLLQEANGLEQTVAVLDGPRKQMRLQMASEQMTVFKGHVQSYRGALQLSLQTVILWNKVTLQKSTNRILPNLNELYGFIRENVNELNSKFQLLQETVNSGDRGAEASSMRNLRDCVRSAASLISSASTTLEYEYGDQSSTCDSQFPGLLQPEVNDTIRRWISSRTVYEYEENDQKAASSQPVQSYSLSGREKALAGDFDGAERKFRICNARLSNFPQRNTSRDFEFKLEVLESLFSIYTRPEVKGDRSSASNAKLMLLEKITVKQRWFGKEDSQISADWLDMAMLLHSQNEYIEAQLYARRVLNRYRKMGITSTDGVHQCLTLLVESCTTEGKPDEAEAYSTMLSRPSDDREPIWTVNTEKDVVAVHKISGLRSTNGISTEQNPEPAGGTDRIDESSEVVTLVSPPSEQLQLSDTMKNPTISRPHDESEITLEATQIRGTTNSSFLEPLTFNPLGQIKDFEEARILYQRPSLMTSPLTVTADVDYHHSYSLNLHHRPPSPPTEVNSARSLAPSSHNLISNISVGASEKPQRPMASSISYRNTKTNCGKRLRWKDGSYKPYITTVVGNYECWVNFEDETHEIIMFGTNGDYDFNRTGNGLRYVTYSNCHLVLLLFSILRPWSLENIEGYGEAFAKKIGAARYVECSAKTPEGLDDVLRAAMIVALEDKKRRRLEKKNRKSRFRRFMSQSKSKVEMQDDKP</sequence>
<dbReference type="GO" id="GO:0005525">
    <property type="term" value="F:GTP binding"/>
    <property type="evidence" value="ECO:0007669"/>
    <property type="project" value="InterPro"/>
</dbReference>
<dbReference type="Proteomes" id="UP000250266">
    <property type="component" value="Unassembled WGS sequence"/>
</dbReference>
<gene>
    <name evidence="2" type="ORF">K432DRAFT_409671</name>
</gene>
<dbReference type="InterPro" id="IPR027417">
    <property type="entry name" value="P-loop_NTPase"/>
</dbReference>
<dbReference type="InterPro" id="IPR001806">
    <property type="entry name" value="Small_GTPase"/>
</dbReference>
<dbReference type="OrthoDB" id="195446at2759"/>
<keyword evidence="3" id="KW-1185">Reference proteome</keyword>
<name>A0A8E2DZX7_9PEZI</name>
<feature type="region of interest" description="Disordered" evidence="1">
    <location>
        <begin position="711"/>
        <end position="735"/>
    </location>
</feature>
<dbReference type="GO" id="GO:0003924">
    <property type="term" value="F:GTPase activity"/>
    <property type="evidence" value="ECO:0007669"/>
    <property type="project" value="InterPro"/>
</dbReference>
<accession>A0A8E2DZX7</accession>